<proteinExistence type="predicted"/>
<feature type="region of interest" description="Disordered" evidence="1">
    <location>
        <begin position="1"/>
        <end position="22"/>
    </location>
</feature>
<dbReference type="Proteomes" id="UP001501842">
    <property type="component" value="Unassembled WGS sequence"/>
</dbReference>
<sequence>MPGRLRKYPSQAEPPSPRRGGTVAEFPTTLAAARAAREHGLLVVAGAPNLVRGGSHAGNVSASELIAHGLADVLASDYLPQTMLAAIAVLTRSGLADLPAATALVTSGPAAVAGLTDRGALAPGLRASMVLVDGLSGWPRVRAVLDPAA</sequence>
<keyword evidence="3" id="KW-1185">Reference proteome</keyword>
<accession>A0ABN3U5U7</accession>
<dbReference type="EMBL" id="BAAATZ010000007">
    <property type="protein sequence ID" value="GAA2724969.1"/>
    <property type="molecule type" value="Genomic_DNA"/>
</dbReference>
<evidence type="ECO:0000313" key="2">
    <source>
        <dbReference type="EMBL" id="GAA2724969.1"/>
    </source>
</evidence>
<evidence type="ECO:0000313" key="3">
    <source>
        <dbReference type="Proteomes" id="UP001501842"/>
    </source>
</evidence>
<comment type="caution">
    <text evidence="2">The sequence shown here is derived from an EMBL/GenBank/DDBJ whole genome shotgun (WGS) entry which is preliminary data.</text>
</comment>
<name>A0ABN3U5U7_9ACTN</name>
<evidence type="ECO:0000256" key="1">
    <source>
        <dbReference type="SAM" id="MobiDB-lite"/>
    </source>
</evidence>
<reference evidence="2 3" key="1">
    <citation type="journal article" date="2019" name="Int. J. Syst. Evol. Microbiol.">
        <title>The Global Catalogue of Microorganisms (GCM) 10K type strain sequencing project: providing services to taxonomists for standard genome sequencing and annotation.</title>
        <authorList>
            <consortium name="The Broad Institute Genomics Platform"/>
            <consortium name="The Broad Institute Genome Sequencing Center for Infectious Disease"/>
            <person name="Wu L."/>
            <person name="Ma J."/>
        </authorList>
    </citation>
    <scope>NUCLEOTIDE SEQUENCE [LARGE SCALE GENOMIC DNA]</scope>
    <source>
        <strain evidence="2 3">JCM 8201</strain>
    </source>
</reference>
<gene>
    <name evidence="2" type="ORF">GCM10010439_23910</name>
</gene>
<dbReference type="InterPro" id="IPR032466">
    <property type="entry name" value="Metal_Hydrolase"/>
</dbReference>
<dbReference type="PANTHER" id="PTHR43135">
    <property type="entry name" value="ALPHA-D-RIBOSE 1-METHYLPHOSPHONATE 5-TRIPHOSPHATE DIPHOSPHATASE"/>
    <property type="match status" value="1"/>
</dbReference>
<dbReference type="PANTHER" id="PTHR43135:SF3">
    <property type="entry name" value="ALPHA-D-RIBOSE 1-METHYLPHOSPHONATE 5-TRIPHOSPHATE DIPHOSPHATASE"/>
    <property type="match status" value="1"/>
</dbReference>
<dbReference type="RefSeq" id="WP_344450378.1">
    <property type="nucleotide sequence ID" value="NZ_BAAATZ010000007.1"/>
</dbReference>
<evidence type="ECO:0008006" key="4">
    <source>
        <dbReference type="Google" id="ProtNLM"/>
    </source>
</evidence>
<dbReference type="SUPFAM" id="SSF51556">
    <property type="entry name" value="Metallo-dependent hydrolases"/>
    <property type="match status" value="1"/>
</dbReference>
<dbReference type="InterPro" id="IPR051781">
    <property type="entry name" value="Metallo-dep_Hydrolase"/>
</dbReference>
<protein>
    <recommendedName>
        <fullName evidence="4">Amidohydrolase family protein</fullName>
    </recommendedName>
</protein>
<organism evidence="2 3">
    <name type="scientific">Actinocorallia aurantiaca</name>
    <dbReference type="NCBI Taxonomy" id="46204"/>
    <lineage>
        <taxon>Bacteria</taxon>
        <taxon>Bacillati</taxon>
        <taxon>Actinomycetota</taxon>
        <taxon>Actinomycetes</taxon>
        <taxon>Streptosporangiales</taxon>
        <taxon>Thermomonosporaceae</taxon>
        <taxon>Actinocorallia</taxon>
    </lineage>
</organism>